<name>A0A6P1G947_9RICK</name>
<comment type="similarity">
    <text evidence="2">Belongs to the autoinducer-2 exporter (AI-2E) (TC 2.A.86) family.</text>
</comment>
<dbReference type="PANTHER" id="PTHR21716">
    <property type="entry name" value="TRANSMEMBRANE PROTEIN"/>
    <property type="match status" value="1"/>
</dbReference>
<feature type="transmembrane region" description="Helical" evidence="8">
    <location>
        <begin position="33"/>
        <end position="56"/>
    </location>
</feature>
<sequence length="327" mass="36143">MLFSFAFSFILAYFLNRSTTRLAALIGSRGIASLLVVAFLSILVVLVFALAIPLLYHQLILFLKGAPQLIAYIENSIKISSPGLHSFLEERGMSSLFEYILSLVPQLSTKITQHLWNSTLVLANVVVLLIFTPVILFYLLQDWPKMTNAIKEIVPLRYRTTFNDQITLMDASISGYVLGQMKISFILGVLYTVLLFFAGMPYYFLIGVSTGVLTIIPYFGNITGLITSHLVALSRASSILDVLPITLIFIICGAMEGMFLSPRLLSKSVNLHPLWVIFSMTIGGMLFGLAGILLAVPVAAIVAGFIRLGISYYRDSSYYKNEATNPN</sequence>
<keyword evidence="7 8" id="KW-0472">Membrane</keyword>
<dbReference type="InterPro" id="IPR002549">
    <property type="entry name" value="AI-2E-like"/>
</dbReference>
<keyword evidence="5 8" id="KW-0812">Transmembrane</keyword>
<gene>
    <name evidence="9" type="ORF">GP480_00715</name>
</gene>
<feature type="transmembrane region" description="Helical" evidence="8">
    <location>
        <begin position="239"/>
        <end position="261"/>
    </location>
</feature>
<reference evidence="9 10" key="1">
    <citation type="journal article" date="2020" name="MBio">
        <title>Erratum for Teymournejad et al., 'Isolation and Molecular Analysis of a Novel Neorickettsia Species That Causes Potomac Horse Fever'.</title>
        <authorList>
            <person name="Teymournejad O."/>
            <person name="Lin M."/>
            <person name="Bekebrede H."/>
            <person name="Kamr A."/>
            <person name="Toribio R.E."/>
            <person name="Arroyo L.G."/>
            <person name="Baird J.D."/>
            <person name="Rikihisa Y."/>
        </authorList>
    </citation>
    <scope>NUCLEOTIDE SEQUENCE [LARGE SCALE GENOMIC DNA]</scope>
    <source>
        <strain evidence="9 10">Fin17</strain>
    </source>
</reference>
<evidence type="ECO:0000313" key="10">
    <source>
        <dbReference type="Proteomes" id="UP000464912"/>
    </source>
</evidence>
<evidence type="ECO:0000256" key="8">
    <source>
        <dbReference type="SAM" id="Phobius"/>
    </source>
</evidence>
<feature type="transmembrane region" description="Helical" evidence="8">
    <location>
        <begin position="120"/>
        <end position="140"/>
    </location>
</feature>
<feature type="transmembrane region" description="Helical" evidence="8">
    <location>
        <begin position="211"/>
        <end position="232"/>
    </location>
</feature>
<evidence type="ECO:0000256" key="5">
    <source>
        <dbReference type="ARBA" id="ARBA00022692"/>
    </source>
</evidence>
<evidence type="ECO:0000256" key="2">
    <source>
        <dbReference type="ARBA" id="ARBA00009773"/>
    </source>
</evidence>
<evidence type="ECO:0000313" key="9">
    <source>
        <dbReference type="EMBL" id="QHD64987.1"/>
    </source>
</evidence>
<dbReference type="AlphaFoldDB" id="A0A6P1G947"/>
<dbReference type="Proteomes" id="UP000464912">
    <property type="component" value="Chromosome"/>
</dbReference>
<reference evidence="9 10" key="2">
    <citation type="journal article" date="2020" name="MBio">
        <title>Isolation and Molecular Analysis of a Novel Neorickettsia Species That Causes Potomac Horse Fever.</title>
        <authorList>
            <person name="Teymournejad O."/>
            <person name="Lin M."/>
            <person name="Bekebrede H."/>
            <person name="Kamr A."/>
            <person name="Toribio R.E."/>
            <person name="Arroyo L.G."/>
            <person name="Baird J.D."/>
            <person name="Rikihisa Y."/>
        </authorList>
    </citation>
    <scope>NUCLEOTIDE SEQUENCE [LARGE SCALE GENOMIC DNA]</scope>
    <source>
        <strain evidence="9 10">Fin17</strain>
    </source>
</reference>
<feature type="transmembrane region" description="Helical" evidence="8">
    <location>
        <begin position="273"/>
        <end position="306"/>
    </location>
</feature>
<feature type="transmembrane region" description="Helical" evidence="8">
    <location>
        <begin position="185"/>
        <end position="205"/>
    </location>
</feature>
<keyword evidence="3" id="KW-0813">Transport</keyword>
<evidence type="ECO:0000256" key="1">
    <source>
        <dbReference type="ARBA" id="ARBA00004651"/>
    </source>
</evidence>
<keyword evidence="10" id="KW-1185">Reference proteome</keyword>
<organism evidence="9 10">
    <name type="scientific">Neorickettsia findlayensis</name>
    <dbReference type="NCBI Taxonomy" id="2686014"/>
    <lineage>
        <taxon>Bacteria</taxon>
        <taxon>Pseudomonadati</taxon>
        <taxon>Pseudomonadota</taxon>
        <taxon>Alphaproteobacteria</taxon>
        <taxon>Rickettsiales</taxon>
        <taxon>Anaplasmataceae</taxon>
        <taxon>Neorickettsia</taxon>
    </lineage>
</organism>
<protein>
    <submittedName>
        <fullName evidence="9">AI-2E family transporter</fullName>
    </submittedName>
</protein>
<dbReference type="Pfam" id="PF01594">
    <property type="entry name" value="AI-2E_transport"/>
    <property type="match status" value="1"/>
</dbReference>
<evidence type="ECO:0000256" key="4">
    <source>
        <dbReference type="ARBA" id="ARBA00022475"/>
    </source>
</evidence>
<accession>A0A6P1G947</accession>
<keyword evidence="6 8" id="KW-1133">Transmembrane helix</keyword>
<dbReference type="RefSeq" id="WP_160094956.1">
    <property type="nucleotide sequence ID" value="NZ_CP047224.1"/>
</dbReference>
<proteinExistence type="inferred from homology"/>
<dbReference type="PANTHER" id="PTHR21716:SF53">
    <property type="entry name" value="PERMEASE PERM-RELATED"/>
    <property type="match status" value="1"/>
</dbReference>
<dbReference type="EMBL" id="CP047224">
    <property type="protein sequence ID" value="QHD64987.1"/>
    <property type="molecule type" value="Genomic_DNA"/>
</dbReference>
<keyword evidence="4" id="KW-1003">Cell membrane</keyword>
<dbReference type="GO" id="GO:0005886">
    <property type="term" value="C:plasma membrane"/>
    <property type="evidence" value="ECO:0007669"/>
    <property type="project" value="UniProtKB-SubCell"/>
</dbReference>
<evidence type="ECO:0000256" key="3">
    <source>
        <dbReference type="ARBA" id="ARBA00022448"/>
    </source>
</evidence>
<evidence type="ECO:0000256" key="6">
    <source>
        <dbReference type="ARBA" id="ARBA00022989"/>
    </source>
</evidence>
<dbReference type="KEGG" id="nef:GP480_00715"/>
<comment type="subcellular location">
    <subcellularLocation>
        <location evidence="1">Cell membrane</location>
        <topology evidence="1">Multi-pass membrane protein</topology>
    </subcellularLocation>
</comment>
<evidence type="ECO:0000256" key="7">
    <source>
        <dbReference type="ARBA" id="ARBA00023136"/>
    </source>
</evidence>
<dbReference type="GO" id="GO:0055085">
    <property type="term" value="P:transmembrane transport"/>
    <property type="evidence" value="ECO:0007669"/>
    <property type="project" value="TreeGrafter"/>
</dbReference>